<evidence type="ECO:0000259" key="1">
    <source>
        <dbReference type="Pfam" id="PF25019"/>
    </source>
</evidence>
<dbReference type="Proteomes" id="UP000807115">
    <property type="component" value="Chromosome 10"/>
</dbReference>
<dbReference type="InterPro" id="IPR032675">
    <property type="entry name" value="LRR_dom_sf"/>
</dbReference>
<reference evidence="2" key="2">
    <citation type="submission" date="2020-10" db="EMBL/GenBank/DDBJ databases">
        <authorList>
            <person name="Cooper E.A."/>
            <person name="Brenton Z.W."/>
            <person name="Flinn B.S."/>
            <person name="Jenkins J."/>
            <person name="Shu S."/>
            <person name="Flowers D."/>
            <person name="Luo F."/>
            <person name="Wang Y."/>
            <person name="Xia P."/>
            <person name="Barry K."/>
            <person name="Daum C."/>
            <person name="Lipzen A."/>
            <person name="Yoshinaga Y."/>
            <person name="Schmutz J."/>
            <person name="Saski C."/>
            <person name="Vermerris W."/>
            <person name="Kresovich S."/>
        </authorList>
    </citation>
    <scope>NUCLEOTIDE SEQUENCE</scope>
</reference>
<gene>
    <name evidence="2" type="ORF">BDA96_10G175000</name>
</gene>
<evidence type="ECO:0000313" key="2">
    <source>
        <dbReference type="EMBL" id="KAG0514258.1"/>
    </source>
</evidence>
<dbReference type="Pfam" id="PF25019">
    <property type="entry name" value="LRR_R13L1-DRL21"/>
    <property type="match status" value="1"/>
</dbReference>
<proteinExistence type="predicted"/>
<dbReference type="PANTHER" id="PTHR47186:SF41">
    <property type="entry name" value="OS12G0131701 PROTEIN"/>
    <property type="match status" value="1"/>
</dbReference>
<reference evidence="2" key="1">
    <citation type="journal article" date="2019" name="BMC Genomics">
        <title>A new reference genome for Sorghum bicolor reveals high levels of sequence similarity between sweet and grain genotypes: implications for the genetics of sugar metabolism.</title>
        <authorList>
            <person name="Cooper E.A."/>
            <person name="Brenton Z.W."/>
            <person name="Flinn B.S."/>
            <person name="Jenkins J."/>
            <person name="Shu S."/>
            <person name="Flowers D."/>
            <person name="Luo F."/>
            <person name="Wang Y."/>
            <person name="Xia P."/>
            <person name="Barry K."/>
            <person name="Daum C."/>
            <person name="Lipzen A."/>
            <person name="Yoshinaga Y."/>
            <person name="Schmutz J."/>
            <person name="Saski C."/>
            <person name="Vermerris W."/>
            <person name="Kresovich S."/>
        </authorList>
    </citation>
    <scope>NUCLEOTIDE SEQUENCE</scope>
</reference>
<organism evidence="2 3">
    <name type="scientific">Sorghum bicolor</name>
    <name type="common">Sorghum</name>
    <name type="synonym">Sorghum vulgare</name>
    <dbReference type="NCBI Taxonomy" id="4558"/>
    <lineage>
        <taxon>Eukaryota</taxon>
        <taxon>Viridiplantae</taxon>
        <taxon>Streptophyta</taxon>
        <taxon>Embryophyta</taxon>
        <taxon>Tracheophyta</taxon>
        <taxon>Spermatophyta</taxon>
        <taxon>Magnoliopsida</taxon>
        <taxon>Liliopsida</taxon>
        <taxon>Poales</taxon>
        <taxon>Poaceae</taxon>
        <taxon>PACMAD clade</taxon>
        <taxon>Panicoideae</taxon>
        <taxon>Andropogonodae</taxon>
        <taxon>Andropogoneae</taxon>
        <taxon>Sorghinae</taxon>
        <taxon>Sorghum</taxon>
    </lineage>
</organism>
<dbReference type="EMBL" id="CM027689">
    <property type="protein sequence ID" value="KAG0514258.1"/>
    <property type="molecule type" value="Genomic_DNA"/>
</dbReference>
<comment type="caution">
    <text evidence="2">The sequence shown here is derived from an EMBL/GenBank/DDBJ whole genome shotgun (WGS) entry which is preliminary data.</text>
</comment>
<protein>
    <recommendedName>
        <fullName evidence="1">R13L1/DRL21-like LRR repeat region domain-containing protein</fullName>
    </recommendedName>
</protein>
<feature type="domain" description="R13L1/DRL21-like LRR repeat region" evidence="1">
    <location>
        <begin position="49"/>
        <end position="100"/>
    </location>
</feature>
<name>A0A921U124_SORBI</name>
<dbReference type="Gene3D" id="3.80.10.10">
    <property type="entry name" value="Ribonuclease Inhibitor"/>
    <property type="match status" value="3"/>
</dbReference>
<dbReference type="PANTHER" id="PTHR47186">
    <property type="entry name" value="LEUCINE-RICH REPEAT-CONTAINING PROTEIN 57"/>
    <property type="match status" value="1"/>
</dbReference>
<sequence>MKYMTALRHLYTHGCDMLKSMPPDLGHLTSLQTLTCFVAATGSSCSNMGELEKLDLGGQLELRRLENATGADARAASLWDKKSLEELTLRWSDGHDKDADKEGMVELALEDCQNLEKLPALWQLPSLQFLYLSDLQNLYCLFSGGAPSKFQKLKRMALNKMPKFETWWDTNEVQGEDPLFPEVEYLRIRDCGSLTALPKASVVVKQSSGEDDTECRSTFPALREMELYNLKKFHRWEAVEVEGTTLGEQVTFPQLEKLVIWNDSGLTTFPEAPKLSTLDLPDCCSEEASLQAASRYITSLSSLKLKASDNSIEVVVRDHESPSHLGDLELSSLLARKSVPVPGTLEIKRCDKLTGLTEDEASDEQSAPERSGTFLPRLESLVIEGCYSLVQLPNLSAPLKTLHISDCSSLKFIAFGQQHQEAAAVSGAGVVQRAAGSSSKEDESTVSTAKLSSSSASSNHCFFPCLEYLEIYTCCGLTEVASLSPSIKTLKISGCGSLVSLPGEEAPSLEELIIRRCASLESLLNGPHQVYSSLRVLCIEKCPRIKHLPPSLHLQQHQNHLDEKDLEHHLQGNNL</sequence>
<dbReference type="InterPro" id="IPR056789">
    <property type="entry name" value="LRR_R13L1-DRL21"/>
</dbReference>
<evidence type="ECO:0000313" key="3">
    <source>
        <dbReference type="Proteomes" id="UP000807115"/>
    </source>
</evidence>
<dbReference type="AlphaFoldDB" id="A0A921U124"/>
<dbReference type="SUPFAM" id="SSF52058">
    <property type="entry name" value="L domain-like"/>
    <property type="match status" value="1"/>
</dbReference>
<accession>A0A921U124</accession>